<name>A0A285PHR2_9HYPH</name>
<keyword evidence="2" id="KW-1185">Reference proteome</keyword>
<protein>
    <submittedName>
        <fullName evidence="1">Uncharacterized protein</fullName>
    </submittedName>
</protein>
<dbReference type="RefSeq" id="WP_097155334.1">
    <property type="nucleotide sequence ID" value="NZ_OBEL01000006.1"/>
</dbReference>
<evidence type="ECO:0000313" key="2">
    <source>
        <dbReference type="Proteomes" id="UP000219439"/>
    </source>
</evidence>
<dbReference type="Proteomes" id="UP000219439">
    <property type="component" value="Unassembled WGS sequence"/>
</dbReference>
<dbReference type="OrthoDB" id="8395907at2"/>
<evidence type="ECO:0000313" key="1">
    <source>
        <dbReference type="EMBL" id="SNZ20958.1"/>
    </source>
</evidence>
<reference evidence="1 2" key="1">
    <citation type="submission" date="2017-09" db="EMBL/GenBank/DDBJ databases">
        <authorList>
            <person name="Ehlers B."/>
            <person name="Leendertz F.H."/>
        </authorList>
    </citation>
    <scope>NUCLEOTIDE SEQUENCE [LARGE SCALE GENOMIC DNA]</scope>
    <source>
        <strain evidence="1 2">DSM 18289</strain>
    </source>
</reference>
<accession>A0A285PHR2</accession>
<gene>
    <name evidence="1" type="ORF">SAMN06265368_4072</name>
</gene>
<dbReference type="EMBL" id="OBEL01000006">
    <property type="protein sequence ID" value="SNZ20958.1"/>
    <property type="molecule type" value="Genomic_DNA"/>
</dbReference>
<sequence length="146" mass="16298">MKYAIVNEASRIIENVIVLNDPEGFAPPEGSYLKKDDQGLAVIGQELDGEGEFITPEPVDLTKQKAPLLPVTRKQLIDVLIDHDLDEQVEPALNAIPDIKARKKALNAWQNASQYEPDHPLVLQLKGVLKLTNEQFDAFWREAMAA</sequence>
<dbReference type="AlphaFoldDB" id="A0A285PHR2"/>
<organism evidence="1 2">
    <name type="scientific">Cohaesibacter gelatinilyticus</name>
    <dbReference type="NCBI Taxonomy" id="372072"/>
    <lineage>
        <taxon>Bacteria</taxon>
        <taxon>Pseudomonadati</taxon>
        <taxon>Pseudomonadota</taxon>
        <taxon>Alphaproteobacteria</taxon>
        <taxon>Hyphomicrobiales</taxon>
        <taxon>Cohaesibacteraceae</taxon>
    </lineage>
</organism>
<proteinExistence type="predicted"/>